<feature type="region of interest" description="Disordered" evidence="1">
    <location>
        <begin position="15"/>
        <end position="38"/>
    </location>
</feature>
<sequence>MLALAPPAALAFSLPGRRSPAAAPASPAMGRSSQQEVAPPLAVQQLQEALEARRPRVEIVSPADGALLPAGPWTLQLRVEDWPLVDAGPLGLGPHLVAQLDGDAPLPLTATTTTMRPLEPGSHRLTVYAARPWGEAVKSPGAQRQIRLHRVAANPLGQPAPGSPQLIAVSPRGTAASTPLLLDWLLLEAPLQNLRSGDASWRLRVGINGDSFLVDRQTPLWLEGWRTGSNAVQLDLLDGLGEPLNPPFNSLVGEVVLEPGGEPPRWQKGRLTPSELAILLGEAPPPPAPEPEPAAESELAAESDAPPAPETAAMAEPIPPQETEEPQMAEPQVVQPEPAPAPAGAADAAGPEGDPDIPDRTEEPAPQGSPVAAGDAADGIPVDGDADAGPQDPAGSQGQAPRDGEVAP</sequence>
<protein>
    <submittedName>
        <fullName evidence="2">Uncharacterized protein</fullName>
    </submittedName>
</protein>
<proteinExistence type="predicted"/>
<name>A0ABX5F8N2_9CHRO</name>
<feature type="compositionally biased region" description="Low complexity" evidence="1">
    <location>
        <begin position="381"/>
        <end position="395"/>
    </location>
</feature>
<dbReference type="EMBL" id="PVWP01000007">
    <property type="protein sequence ID" value="PSB37103.1"/>
    <property type="molecule type" value="Genomic_DNA"/>
</dbReference>
<organism evidence="2 3">
    <name type="scientific">Aphanothece cf. minutissima CCALA 015</name>
    <dbReference type="NCBI Taxonomy" id="2107695"/>
    <lineage>
        <taxon>Bacteria</taxon>
        <taxon>Bacillati</taxon>
        <taxon>Cyanobacteriota</taxon>
        <taxon>Cyanophyceae</taxon>
        <taxon>Oscillatoriophycideae</taxon>
        <taxon>Chroococcales</taxon>
        <taxon>Aphanothecaceae</taxon>
        <taxon>Aphanothece</taxon>
    </lineage>
</organism>
<feature type="compositionally biased region" description="Low complexity" evidence="1">
    <location>
        <begin position="329"/>
        <end position="352"/>
    </location>
</feature>
<feature type="compositionally biased region" description="Low complexity" evidence="1">
    <location>
        <begin position="15"/>
        <end position="33"/>
    </location>
</feature>
<evidence type="ECO:0000256" key="1">
    <source>
        <dbReference type="SAM" id="MobiDB-lite"/>
    </source>
</evidence>
<keyword evidence="3" id="KW-1185">Reference proteome</keyword>
<gene>
    <name evidence="2" type="ORF">C7B81_10760</name>
</gene>
<feature type="compositionally biased region" description="Pro residues" evidence="1">
    <location>
        <begin position="283"/>
        <end position="292"/>
    </location>
</feature>
<evidence type="ECO:0000313" key="3">
    <source>
        <dbReference type="Proteomes" id="UP000238218"/>
    </source>
</evidence>
<reference evidence="2 3" key="1">
    <citation type="submission" date="2018-03" db="EMBL/GenBank/DDBJ databases">
        <title>The ancient ancestry and fast evolution of plastids.</title>
        <authorList>
            <person name="Moore K.R."/>
            <person name="Magnabosco C."/>
            <person name="Momper L."/>
            <person name="Gold D.A."/>
            <person name="Bosak T."/>
            <person name="Fournier G.P."/>
        </authorList>
    </citation>
    <scope>NUCLEOTIDE SEQUENCE [LARGE SCALE GENOMIC DNA]</scope>
    <source>
        <strain evidence="2 3">CCALA 015</strain>
    </source>
</reference>
<feature type="region of interest" description="Disordered" evidence="1">
    <location>
        <begin position="280"/>
        <end position="408"/>
    </location>
</feature>
<comment type="caution">
    <text evidence="2">The sequence shown here is derived from an EMBL/GenBank/DDBJ whole genome shotgun (WGS) entry which is preliminary data.</text>
</comment>
<accession>A0ABX5F8N2</accession>
<feature type="compositionally biased region" description="Low complexity" evidence="1">
    <location>
        <begin position="302"/>
        <end position="316"/>
    </location>
</feature>
<evidence type="ECO:0000313" key="2">
    <source>
        <dbReference type="EMBL" id="PSB37103.1"/>
    </source>
</evidence>
<dbReference type="Proteomes" id="UP000238218">
    <property type="component" value="Unassembled WGS sequence"/>
</dbReference>